<gene>
    <name evidence="1" type="ORF">C7U55_03720</name>
</gene>
<proteinExistence type="predicted"/>
<dbReference type="EMBL" id="PYLP01000003">
    <property type="protein sequence ID" value="PST41260.1"/>
    <property type="molecule type" value="Genomic_DNA"/>
</dbReference>
<reference evidence="2" key="1">
    <citation type="submission" date="2018-03" db="EMBL/GenBank/DDBJ databases">
        <title>Lachnoclostridium SNUG30370 gen.nov., sp.nov., isolated from human faeces.</title>
        <authorList>
            <person name="Seo B."/>
            <person name="Jeon K."/>
            <person name="Ko G."/>
        </authorList>
    </citation>
    <scope>NUCLEOTIDE SEQUENCE [LARGE SCALE GENOMIC DNA]</scope>
    <source>
        <strain evidence="2">SNUG30370</strain>
    </source>
</reference>
<keyword evidence="2" id="KW-1185">Reference proteome</keyword>
<dbReference type="GeneID" id="77470212"/>
<protein>
    <submittedName>
        <fullName evidence="1">Uncharacterized protein</fullName>
    </submittedName>
</protein>
<evidence type="ECO:0000313" key="1">
    <source>
        <dbReference type="EMBL" id="PST41260.1"/>
    </source>
</evidence>
<comment type="caution">
    <text evidence="1">The sequence shown here is derived from an EMBL/GenBank/DDBJ whole genome shotgun (WGS) entry which is preliminary data.</text>
</comment>
<dbReference type="AlphaFoldDB" id="A0A2T3G141"/>
<evidence type="ECO:0000313" key="2">
    <source>
        <dbReference type="Proteomes" id="UP000241201"/>
    </source>
</evidence>
<sequence>MLMEIYLSEEKAKKNNIDLNECYQKIDKYFKSRGVEIVSKGIYKGVRKDFDTFAIAQGSLPDTNWFLKVVDQWYISYFGDGPESPEYREDALRCYYEVEKRNNGFFRKQKSAQL</sequence>
<accession>A0A2T3G141</accession>
<dbReference type="Proteomes" id="UP000241201">
    <property type="component" value="Unassembled WGS sequence"/>
</dbReference>
<dbReference type="RefSeq" id="WP_106987411.1">
    <property type="nucleotide sequence ID" value="NZ_DAWBWI010000239.1"/>
</dbReference>
<name>A0A2T3G141_9FIRM</name>
<organism evidence="1 2">
    <name type="scientific">Faecalibacillus faecis</name>
    <dbReference type="NCBI Taxonomy" id="1982628"/>
    <lineage>
        <taxon>Bacteria</taxon>
        <taxon>Bacillati</taxon>
        <taxon>Bacillota</taxon>
        <taxon>Erysipelotrichia</taxon>
        <taxon>Erysipelotrichales</taxon>
        <taxon>Coprobacillaceae</taxon>
        <taxon>Faecalibacillus</taxon>
    </lineage>
</organism>